<proteinExistence type="predicted"/>
<organism evidence="7 8">
    <name type="scientific">Bifidobacterium animalis subsp. animalis IM386</name>
    <dbReference type="NCBI Taxonomy" id="1402194"/>
    <lineage>
        <taxon>Bacteria</taxon>
        <taxon>Bacillati</taxon>
        <taxon>Actinomycetota</taxon>
        <taxon>Actinomycetes</taxon>
        <taxon>Bifidobacteriales</taxon>
        <taxon>Bifidobacteriaceae</taxon>
        <taxon>Bifidobacterium</taxon>
    </lineage>
</organism>
<evidence type="ECO:0000256" key="3">
    <source>
        <dbReference type="ARBA" id="ARBA00022692"/>
    </source>
</evidence>
<evidence type="ECO:0000313" key="7">
    <source>
        <dbReference type="EMBL" id="CDI68134.1"/>
    </source>
</evidence>
<feature type="transmembrane region" description="Helical" evidence="6">
    <location>
        <begin position="47"/>
        <end position="65"/>
    </location>
</feature>
<evidence type="ECO:0000256" key="6">
    <source>
        <dbReference type="SAM" id="Phobius"/>
    </source>
</evidence>
<dbReference type="InterPro" id="IPR002797">
    <property type="entry name" value="Polysacc_synth"/>
</dbReference>
<gene>
    <name evidence="7" type="ORF">BANIM336_01486</name>
</gene>
<feature type="transmembrane region" description="Helical" evidence="6">
    <location>
        <begin position="311"/>
        <end position="335"/>
    </location>
</feature>
<feature type="transmembrane region" description="Helical" evidence="6">
    <location>
        <begin position="356"/>
        <end position="378"/>
    </location>
</feature>
<keyword evidence="3 6" id="KW-0812">Transmembrane</keyword>
<reference evidence="7 8" key="1">
    <citation type="submission" date="2013-10" db="EMBL/GenBank/DDBJ databases">
        <authorList>
            <person name="Manrique M."/>
        </authorList>
    </citation>
    <scope>NUCLEOTIDE SEQUENCE [LARGE SCALE GENOMIC DNA]</scope>
    <source>
        <strain evidence="7 8">IM386</strain>
    </source>
</reference>
<dbReference type="CDD" id="cd13128">
    <property type="entry name" value="MATE_Wzx_like"/>
    <property type="match status" value="1"/>
</dbReference>
<evidence type="ECO:0000313" key="8">
    <source>
        <dbReference type="Proteomes" id="UP000035645"/>
    </source>
</evidence>
<dbReference type="AlphaFoldDB" id="A0AAV2W5G5"/>
<feature type="transmembrane region" description="Helical" evidence="6">
    <location>
        <begin position="438"/>
        <end position="461"/>
    </location>
</feature>
<protein>
    <submittedName>
        <fullName evidence="7">Flippase Wzx</fullName>
    </submittedName>
</protein>
<dbReference type="RefSeq" id="WP_014698166.1">
    <property type="nucleotide sequence ID" value="NZ_CBUQ010000008.1"/>
</dbReference>
<comment type="subcellular location">
    <subcellularLocation>
        <location evidence="1">Cell membrane</location>
        <topology evidence="1">Multi-pass membrane protein</topology>
    </subcellularLocation>
</comment>
<evidence type="ECO:0000256" key="1">
    <source>
        <dbReference type="ARBA" id="ARBA00004651"/>
    </source>
</evidence>
<evidence type="ECO:0000256" key="2">
    <source>
        <dbReference type="ARBA" id="ARBA00022475"/>
    </source>
</evidence>
<reference evidence="7 8" key="2">
    <citation type="submission" date="2015-01" db="EMBL/GenBank/DDBJ databases">
        <title>Genome sequence of a Bifidobacterium animalis strain.</title>
        <authorList>
            <person name="Bogovic-Matijasic B."/>
            <person name="Hacin B."/>
            <person name="Citar M."/>
            <person name="Svigelj K."/>
            <person name="Stempelj M."/>
            <person name="Rogelj I."/>
        </authorList>
    </citation>
    <scope>NUCLEOTIDE SEQUENCE [LARGE SCALE GENOMIC DNA]</scope>
    <source>
        <strain evidence="7 8">IM386</strain>
    </source>
</reference>
<keyword evidence="2" id="KW-1003">Cell membrane</keyword>
<feature type="transmembrane region" description="Helical" evidence="6">
    <location>
        <begin position="384"/>
        <end position="402"/>
    </location>
</feature>
<feature type="transmembrane region" description="Helical" evidence="6">
    <location>
        <begin position="114"/>
        <end position="135"/>
    </location>
</feature>
<feature type="transmembrane region" description="Helical" evidence="6">
    <location>
        <begin position="86"/>
        <end position="108"/>
    </location>
</feature>
<feature type="transmembrane region" description="Helical" evidence="6">
    <location>
        <begin position="144"/>
        <end position="163"/>
    </location>
</feature>
<sequence length="478" mass="53177">MSKSLVKNSFFNVVYQLLNVLFPLITAPYVARVLLPENVGKVAVAQNWAQYFIVFAALGLPTYAVRETAQHRKNKQELDKAFSELLMINTISTTISVIAYIIMLFTFGTFRENIALYLAVGAGILFNYITIDWLYQGIEDYGYIAMRSFIVKLLSLIALLVLVRNRNDFVIYALISTCAVGANNILNVLHLPKIGVHLTFRNLTFKQHVKPIMIFFANSISVRLYTLLNVTFLGIFSTDDAVAFYSNSDKVVRIIITVIAGIGNVLLPRLSIYAKRGEKKRCSNIVSSVFNILFFIFVPTGIGLILMSKEIVLILFGSAYAPSILTLQIMSLLIYTLGFNNLFVSINLAFAKDKEYLICSISGALSCLVLNYVLIPVLQQNGTAIASVLSEGIVTGVAIFFSAQTIKLHFDKKIIAKTILASILMAVVVYCFKLLISNLILCLIASVGFGSLTYIIISWLLKNPVLFQIINLTLKCRK</sequence>
<keyword evidence="5 6" id="KW-0472">Membrane</keyword>
<dbReference type="InterPro" id="IPR050833">
    <property type="entry name" value="Poly_Biosynth_Transport"/>
</dbReference>
<evidence type="ECO:0000256" key="5">
    <source>
        <dbReference type="ARBA" id="ARBA00023136"/>
    </source>
</evidence>
<feature type="transmembrane region" description="Helical" evidence="6">
    <location>
        <begin position="12"/>
        <end position="35"/>
    </location>
</feature>
<dbReference type="PANTHER" id="PTHR30250:SF11">
    <property type="entry name" value="O-ANTIGEN TRANSPORTER-RELATED"/>
    <property type="match status" value="1"/>
</dbReference>
<dbReference type="PANTHER" id="PTHR30250">
    <property type="entry name" value="PST FAMILY PREDICTED COLANIC ACID TRANSPORTER"/>
    <property type="match status" value="1"/>
</dbReference>
<feature type="transmembrane region" description="Helical" evidence="6">
    <location>
        <begin position="414"/>
        <end position="432"/>
    </location>
</feature>
<dbReference type="Proteomes" id="UP000035645">
    <property type="component" value="Unassembled WGS sequence"/>
</dbReference>
<feature type="transmembrane region" description="Helical" evidence="6">
    <location>
        <begin position="212"/>
        <end position="236"/>
    </location>
</feature>
<dbReference type="Pfam" id="PF01943">
    <property type="entry name" value="Polysacc_synt"/>
    <property type="match status" value="1"/>
</dbReference>
<comment type="caution">
    <text evidence="7">The sequence shown here is derived from an EMBL/GenBank/DDBJ whole genome shotgun (WGS) entry which is preliminary data.</text>
</comment>
<feature type="transmembrane region" description="Helical" evidence="6">
    <location>
        <begin position="251"/>
        <end position="272"/>
    </location>
</feature>
<accession>A0AAV2W5G5</accession>
<keyword evidence="4 6" id="KW-1133">Transmembrane helix</keyword>
<dbReference type="GO" id="GO:0005886">
    <property type="term" value="C:plasma membrane"/>
    <property type="evidence" value="ECO:0007669"/>
    <property type="project" value="UniProtKB-SubCell"/>
</dbReference>
<evidence type="ECO:0000256" key="4">
    <source>
        <dbReference type="ARBA" id="ARBA00022989"/>
    </source>
</evidence>
<name>A0AAV2W5G5_9BIFI</name>
<feature type="transmembrane region" description="Helical" evidence="6">
    <location>
        <begin position="284"/>
        <end position="305"/>
    </location>
</feature>
<dbReference type="EMBL" id="CBUQ010000008">
    <property type="protein sequence ID" value="CDI68134.1"/>
    <property type="molecule type" value="Genomic_DNA"/>
</dbReference>